<feature type="binding site" evidence="8">
    <location>
        <position position="115"/>
    </location>
    <ligand>
        <name>tRNA</name>
        <dbReference type="ChEBI" id="CHEBI:17843"/>
    </ligand>
</feature>
<dbReference type="AlphaFoldDB" id="A0A939E0L8"/>
<dbReference type="InterPro" id="IPR018171">
    <property type="entry name" value="Pept_tRNA_hydro_CS"/>
</dbReference>
<organism evidence="11 12">
    <name type="scientific">Corynebacterium mendelii</name>
    <dbReference type="NCBI Taxonomy" id="2765362"/>
    <lineage>
        <taxon>Bacteria</taxon>
        <taxon>Bacillati</taxon>
        <taxon>Actinomycetota</taxon>
        <taxon>Actinomycetes</taxon>
        <taxon>Mycobacteriales</taxon>
        <taxon>Corynebacteriaceae</taxon>
        <taxon>Corynebacterium</taxon>
    </lineage>
</organism>
<evidence type="ECO:0000256" key="5">
    <source>
        <dbReference type="ARBA" id="ARBA00038063"/>
    </source>
</evidence>
<comment type="function">
    <text evidence="8">Catalyzes the release of premature peptidyl moieties from peptidyl-tRNA molecules trapped in stalled 50S ribosomal subunits, and thus maintains levels of free tRNAs and 50S ribosomes.</text>
</comment>
<feature type="binding site" evidence="8">
    <location>
        <position position="113"/>
    </location>
    <ligand>
        <name>tRNA</name>
        <dbReference type="ChEBI" id="CHEBI:17843"/>
    </ligand>
</feature>
<evidence type="ECO:0000256" key="1">
    <source>
        <dbReference type="ARBA" id="ARBA00013260"/>
    </source>
</evidence>
<comment type="subcellular location">
    <subcellularLocation>
        <location evidence="8">Cytoplasm</location>
    </subcellularLocation>
</comment>
<dbReference type="NCBIfam" id="TIGR00447">
    <property type="entry name" value="pth"/>
    <property type="match status" value="1"/>
</dbReference>
<evidence type="ECO:0000256" key="3">
    <source>
        <dbReference type="ARBA" id="ARBA00022801"/>
    </source>
</evidence>
<dbReference type="Pfam" id="PF01195">
    <property type="entry name" value="Pept_tRNA_hydro"/>
    <property type="match status" value="1"/>
</dbReference>
<dbReference type="CDD" id="cd00462">
    <property type="entry name" value="PTH"/>
    <property type="match status" value="1"/>
</dbReference>
<evidence type="ECO:0000256" key="9">
    <source>
        <dbReference type="RuleBase" id="RU000673"/>
    </source>
</evidence>
<keyword evidence="3 8" id="KW-0378">Hydrolase</keyword>
<evidence type="ECO:0000313" key="12">
    <source>
        <dbReference type="Proteomes" id="UP000664332"/>
    </source>
</evidence>
<comment type="function">
    <text evidence="8">Hydrolyzes ribosome-free peptidyl-tRNAs (with 1 or more amino acids incorporated), which drop off the ribosome during protein synthesis, or as a result of ribosome stalling.</text>
</comment>
<dbReference type="PANTHER" id="PTHR17224">
    <property type="entry name" value="PEPTIDYL-TRNA HYDROLASE"/>
    <property type="match status" value="1"/>
</dbReference>
<keyword evidence="12" id="KW-1185">Reference proteome</keyword>
<dbReference type="GO" id="GO:0005737">
    <property type="term" value="C:cytoplasm"/>
    <property type="evidence" value="ECO:0007669"/>
    <property type="project" value="UniProtKB-SubCell"/>
</dbReference>
<evidence type="ECO:0000256" key="6">
    <source>
        <dbReference type="ARBA" id="ARBA00048707"/>
    </source>
</evidence>
<keyword evidence="2 8" id="KW-0820">tRNA-binding</keyword>
<comment type="caution">
    <text evidence="11">The sequence shown here is derived from an EMBL/GenBank/DDBJ whole genome shotgun (WGS) entry which is preliminary data.</text>
</comment>
<dbReference type="EMBL" id="JAFLEQ010000016">
    <property type="protein sequence ID" value="MBN9644754.1"/>
    <property type="molecule type" value="Genomic_DNA"/>
</dbReference>
<keyword evidence="4 8" id="KW-0694">RNA-binding</keyword>
<dbReference type="PROSITE" id="PS01196">
    <property type="entry name" value="PEPT_TRNA_HYDROL_2"/>
    <property type="match status" value="1"/>
</dbReference>
<evidence type="ECO:0000256" key="10">
    <source>
        <dbReference type="RuleBase" id="RU004320"/>
    </source>
</evidence>
<feature type="site" description="Stabilizes the basic form of H active site to accept a proton" evidence="8">
    <location>
        <position position="140"/>
    </location>
</feature>
<dbReference type="Gene3D" id="3.40.50.1470">
    <property type="entry name" value="Peptidyl-tRNA hydrolase"/>
    <property type="match status" value="1"/>
</dbReference>
<dbReference type="PROSITE" id="PS01195">
    <property type="entry name" value="PEPT_TRNA_HYDROL_1"/>
    <property type="match status" value="1"/>
</dbReference>
<dbReference type="GO" id="GO:0006515">
    <property type="term" value="P:protein quality control for misfolded or incompletely synthesized proteins"/>
    <property type="evidence" value="ECO:0007669"/>
    <property type="project" value="UniProtKB-UniRule"/>
</dbReference>
<comment type="subunit">
    <text evidence="8">Monomer.</text>
</comment>
<comment type="catalytic activity">
    <reaction evidence="6 8 9">
        <text>an N-acyl-L-alpha-aminoacyl-tRNA + H2O = an N-acyl-L-amino acid + a tRNA + H(+)</text>
        <dbReference type="Rhea" id="RHEA:54448"/>
        <dbReference type="Rhea" id="RHEA-COMP:10123"/>
        <dbReference type="Rhea" id="RHEA-COMP:13883"/>
        <dbReference type="ChEBI" id="CHEBI:15377"/>
        <dbReference type="ChEBI" id="CHEBI:15378"/>
        <dbReference type="ChEBI" id="CHEBI:59874"/>
        <dbReference type="ChEBI" id="CHEBI:78442"/>
        <dbReference type="ChEBI" id="CHEBI:138191"/>
        <dbReference type="EC" id="3.1.1.29"/>
    </reaction>
</comment>
<dbReference type="EC" id="3.1.1.29" evidence="1 8"/>
<comment type="similarity">
    <text evidence="5 8 10">Belongs to the PTH family.</text>
</comment>
<evidence type="ECO:0000256" key="4">
    <source>
        <dbReference type="ARBA" id="ARBA00022884"/>
    </source>
</evidence>
<dbReference type="FunFam" id="3.40.50.1470:FF:000001">
    <property type="entry name" value="Peptidyl-tRNA hydrolase"/>
    <property type="match status" value="1"/>
</dbReference>
<evidence type="ECO:0000256" key="2">
    <source>
        <dbReference type="ARBA" id="ARBA00022555"/>
    </source>
</evidence>
<dbReference type="InterPro" id="IPR001328">
    <property type="entry name" value="Pept_tRNA_hydro"/>
</dbReference>
<reference evidence="11" key="1">
    <citation type="submission" date="2021-03" db="EMBL/GenBank/DDBJ databases">
        <authorList>
            <person name="Sun Q."/>
        </authorList>
    </citation>
    <scope>NUCLEOTIDE SEQUENCE</scope>
    <source>
        <strain evidence="11">CCM 8862</strain>
    </source>
</reference>
<dbReference type="PANTHER" id="PTHR17224:SF1">
    <property type="entry name" value="PEPTIDYL-TRNA HYDROLASE"/>
    <property type="match status" value="1"/>
</dbReference>
<feature type="binding site" evidence="8">
    <location>
        <position position="59"/>
    </location>
    <ligand>
        <name>tRNA</name>
        <dbReference type="ChEBI" id="CHEBI:17843"/>
    </ligand>
</feature>
<dbReference type="HAMAP" id="MF_00083">
    <property type="entry name" value="Pept_tRNA_hydro_bact"/>
    <property type="match status" value="1"/>
</dbReference>
<dbReference type="GO" id="GO:0004045">
    <property type="term" value="F:peptidyl-tRNA hydrolase activity"/>
    <property type="evidence" value="ECO:0007669"/>
    <property type="project" value="UniProtKB-UniRule"/>
</dbReference>
<dbReference type="GO" id="GO:0072344">
    <property type="term" value="P:rescue of stalled ribosome"/>
    <property type="evidence" value="ECO:0007669"/>
    <property type="project" value="UniProtKB-UniRule"/>
</dbReference>
<name>A0A939E0L8_9CORY</name>
<evidence type="ECO:0000256" key="8">
    <source>
        <dbReference type="HAMAP-Rule" id="MF_00083"/>
    </source>
</evidence>
<feature type="site" description="Discriminates between blocked and unblocked aminoacyl-tRNA" evidence="8">
    <location>
        <position position="54"/>
    </location>
</feature>
<dbReference type="GO" id="GO:0000049">
    <property type="term" value="F:tRNA binding"/>
    <property type="evidence" value="ECO:0007669"/>
    <property type="project" value="UniProtKB-UniRule"/>
</dbReference>
<protein>
    <recommendedName>
        <fullName evidence="7 8">Peptidyl-tRNA hydrolase</fullName>
        <shortName evidence="8">Pth</shortName>
        <ecNumber evidence="1 8">3.1.1.29</ecNumber>
    </recommendedName>
</protein>
<keyword evidence="8" id="KW-0963">Cytoplasm</keyword>
<accession>A0A939E0L8</accession>
<feature type="binding site" evidence="8">
    <location>
        <position position="161"/>
    </location>
    <ligand>
        <name>tRNA</name>
        <dbReference type="ChEBI" id="CHEBI:17843"/>
    </ligand>
</feature>
<evidence type="ECO:0000313" key="11">
    <source>
        <dbReference type="EMBL" id="MBN9644754.1"/>
    </source>
</evidence>
<dbReference type="InterPro" id="IPR036416">
    <property type="entry name" value="Pept_tRNA_hydro_sf"/>
</dbReference>
<feature type="active site" description="Proton acceptor" evidence="8">
    <location>
        <position position="64"/>
    </location>
</feature>
<proteinExistence type="inferred from homology"/>
<dbReference type="SUPFAM" id="SSF53178">
    <property type="entry name" value="Peptidyl-tRNA hydrolase-like"/>
    <property type="match status" value="1"/>
</dbReference>
<dbReference type="Proteomes" id="UP000664332">
    <property type="component" value="Unassembled WGS sequence"/>
</dbReference>
<evidence type="ECO:0000256" key="7">
    <source>
        <dbReference type="ARBA" id="ARBA00050038"/>
    </source>
</evidence>
<sequence length="236" mass="25148">MFFHRSPRRCRGPGKPAPTRLNACALCACQAGVPQSGFVSFDDTSPILVAGLGNPGPRYETTRHNIGFLAADELAGAAAPMPGHFALDKRAQALTCDIRVGNRKVIVAKPQTYMNLSGGPVSSLCRFFKIPAGNVIVIHDELDLDFGVIRLKKGGGDNGHNGLKDITKALGTRDYLRVRCGIGRPPGRMAPADWVLKPFTGDQGRQLGIVTADISDAVELLITQGLAIAQNQVHAD</sequence>
<gene>
    <name evidence="8" type="primary">pth</name>
    <name evidence="11" type="ORF">JZY06_09055</name>
</gene>